<dbReference type="InterPro" id="IPR035089">
    <property type="entry name" value="Phage_sheath_subtilisin"/>
</dbReference>
<protein>
    <recommendedName>
        <fullName evidence="2">Tail sheath protein subtilisin-like domain-containing protein</fullName>
    </recommendedName>
</protein>
<comment type="similarity">
    <text evidence="1">Belongs to the myoviridae tail sheath protein family.</text>
</comment>
<comment type="caution">
    <text evidence="3">The sequence shown here is derived from an EMBL/GenBank/DDBJ whole genome shotgun (WGS) entry which is preliminary data.</text>
</comment>
<dbReference type="RefSeq" id="WP_307227381.1">
    <property type="nucleotide sequence ID" value="NZ_JAUSTT010000005.1"/>
</dbReference>
<evidence type="ECO:0000313" key="3">
    <source>
        <dbReference type="EMBL" id="MDQ0175233.1"/>
    </source>
</evidence>
<evidence type="ECO:0000259" key="2">
    <source>
        <dbReference type="Pfam" id="PF04984"/>
    </source>
</evidence>
<evidence type="ECO:0000313" key="4">
    <source>
        <dbReference type="Proteomes" id="UP001223586"/>
    </source>
</evidence>
<dbReference type="Gene3D" id="3.30.1370.220">
    <property type="match status" value="1"/>
</dbReference>
<reference evidence="3 4" key="1">
    <citation type="submission" date="2023-07" db="EMBL/GenBank/DDBJ databases">
        <title>Genomic Encyclopedia of Type Strains, Phase IV (KMG-IV): sequencing the most valuable type-strain genomes for metagenomic binning, comparative biology and taxonomic classification.</title>
        <authorList>
            <person name="Goeker M."/>
        </authorList>
    </citation>
    <scope>NUCLEOTIDE SEQUENCE [LARGE SCALE GENOMIC DNA]</scope>
    <source>
        <strain evidence="3 4">DSM 23837</strain>
    </source>
</reference>
<dbReference type="Gene3D" id="3.40.50.11790">
    <property type="match status" value="1"/>
</dbReference>
<sequence>MIGELFRLGEQKVRPGVYVRWFNDGALAKYSRAIGIAAAVIKSNWGPLEKAITIEDESDILDKIGSGYGAEVVKEIFQGGAYTVQVVRAGTGGALGEIVLKDEEGTDTLRLGTKYPTSRQFTVTIRTALDVSEKEFIVFEGDRQIEKLTFKSGENEGNHLASLLNETSKYFDAVVLENEGSSIAAILNESVKGGEDPKVTAQDYVDAFGVIEKRFFDGITVDSEDPIIHASLQAFVNRKLREGARFTGVVGEKITVPFETRKNNARSFNDFAMIYVGNGFETKTGGVDGAKAAGHVLGKMVSASYKSSLTKKTVRGSVGVYGELSSSQYNEAAKNGMLVFSLNPDGLAQVDYGINTLVSVASEEDDGWKKIRRVRTRFELIDRVAFTLSKAMGSGDGIDNSSDGRQYVITVANGIINDMIMEGGLESGELIVDEQNLPKGDAAWFKFRDLVDLDGIEKLYLAFGFQY</sequence>
<name>A0ABT9WQ02_9BACI</name>
<gene>
    <name evidence="3" type="ORF">J2S08_001067</name>
</gene>
<organism evidence="3 4">
    <name type="scientific">Bacillus chungangensis</name>
    <dbReference type="NCBI Taxonomy" id="587633"/>
    <lineage>
        <taxon>Bacteria</taxon>
        <taxon>Bacillati</taxon>
        <taxon>Bacillota</taxon>
        <taxon>Bacilli</taxon>
        <taxon>Bacillales</taxon>
        <taxon>Bacillaceae</taxon>
        <taxon>Bacillus</taxon>
    </lineage>
</organism>
<dbReference type="Gene3D" id="3.30.1490.450">
    <property type="match status" value="1"/>
</dbReference>
<dbReference type="Pfam" id="PF04984">
    <property type="entry name" value="Phage_sheath_1"/>
    <property type="match status" value="1"/>
</dbReference>
<feature type="domain" description="Tail sheath protein subtilisin-like" evidence="2">
    <location>
        <begin position="198"/>
        <end position="356"/>
    </location>
</feature>
<proteinExistence type="inferred from homology"/>
<accession>A0ABT9WQ02</accession>
<dbReference type="EMBL" id="JAUSTT010000005">
    <property type="protein sequence ID" value="MDQ0175233.1"/>
    <property type="molecule type" value="Genomic_DNA"/>
</dbReference>
<evidence type="ECO:0000256" key="1">
    <source>
        <dbReference type="ARBA" id="ARBA00008005"/>
    </source>
</evidence>
<keyword evidence="4" id="KW-1185">Reference proteome</keyword>
<dbReference type="Proteomes" id="UP001223586">
    <property type="component" value="Unassembled WGS sequence"/>
</dbReference>